<proteinExistence type="predicted"/>
<protein>
    <submittedName>
        <fullName evidence="3">Fatty acid desaturase</fullName>
    </submittedName>
</protein>
<accession>A0A2T0R0M3</accession>
<dbReference type="GO" id="GO:0008610">
    <property type="term" value="P:lipid biosynthetic process"/>
    <property type="evidence" value="ECO:0007669"/>
    <property type="project" value="UniProtKB-ARBA"/>
</dbReference>
<dbReference type="RefSeq" id="WP_245885464.1">
    <property type="nucleotide sequence ID" value="NZ_PVZF01000009.1"/>
</dbReference>
<keyword evidence="1" id="KW-1133">Transmembrane helix</keyword>
<dbReference type="CDD" id="cd03506">
    <property type="entry name" value="Delta6-FADS-like"/>
    <property type="match status" value="1"/>
</dbReference>
<organism evidence="3 4">
    <name type="scientific">Kineococcus rhizosphaerae</name>
    <dbReference type="NCBI Taxonomy" id="559628"/>
    <lineage>
        <taxon>Bacteria</taxon>
        <taxon>Bacillati</taxon>
        <taxon>Actinomycetota</taxon>
        <taxon>Actinomycetes</taxon>
        <taxon>Kineosporiales</taxon>
        <taxon>Kineosporiaceae</taxon>
        <taxon>Kineococcus</taxon>
    </lineage>
</organism>
<gene>
    <name evidence="3" type="ORF">CLV37_10970</name>
</gene>
<comment type="caution">
    <text evidence="3">The sequence shown here is derived from an EMBL/GenBank/DDBJ whole genome shotgun (WGS) entry which is preliminary data.</text>
</comment>
<reference evidence="3 4" key="1">
    <citation type="submission" date="2018-03" db="EMBL/GenBank/DDBJ databases">
        <title>Genomic Encyclopedia of Archaeal and Bacterial Type Strains, Phase II (KMG-II): from individual species to whole genera.</title>
        <authorList>
            <person name="Goeker M."/>
        </authorList>
    </citation>
    <scope>NUCLEOTIDE SEQUENCE [LARGE SCALE GENOMIC DNA]</scope>
    <source>
        <strain evidence="3 4">DSM 19711</strain>
    </source>
</reference>
<dbReference type="GO" id="GO:0016020">
    <property type="term" value="C:membrane"/>
    <property type="evidence" value="ECO:0007669"/>
    <property type="project" value="TreeGrafter"/>
</dbReference>
<dbReference type="PIRSF" id="PIRSF015921">
    <property type="entry name" value="FA_sphinglp_des"/>
    <property type="match status" value="1"/>
</dbReference>
<evidence type="ECO:0000313" key="3">
    <source>
        <dbReference type="EMBL" id="PRY12885.1"/>
    </source>
</evidence>
<feature type="transmembrane region" description="Helical" evidence="1">
    <location>
        <begin position="38"/>
        <end position="59"/>
    </location>
</feature>
<dbReference type="Pfam" id="PF00487">
    <property type="entry name" value="FA_desaturase"/>
    <property type="match status" value="1"/>
</dbReference>
<sequence length="357" mass="38830">MTTTVDQASPAARPSGVALYRALAQEVRERGLMRRRPGWYAGHTAACAAALAALAVAVVLLGNTWAVLALAPVVAVVVSQLAFLGHDAAHQQVFTRPVANEVAARALAAGCAGLSYGWWLGKHGVHHTAPNQRGRDTDIESKALAFYPEAMSAKGRLQRRILRRQGLLFFPLLLLEGFNLHVDSARALLSRAHRPRRVVDATLVLTRWAAYLLLLSSALTPGKAAAFVAVDLTCFGVLLGGAFAPNHTGMPVLQPGARMDFLHRQVTASRNVSGGWWVDLVMGGLNHQVEHHLFPSMPRPTLRQVRPLVRDFCRRHDVPYTETTFAGAFRAVVRHLDTVGLAGRRDRSCPLAARLRS</sequence>
<dbReference type="InterPro" id="IPR005804">
    <property type="entry name" value="FA_desaturase_dom"/>
</dbReference>
<keyword evidence="4" id="KW-1185">Reference proteome</keyword>
<dbReference type="Proteomes" id="UP000238083">
    <property type="component" value="Unassembled WGS sequence"/>
</dbReference>
<evidence type="ECO:0000259" key="2">
    <source>
        <dbReference type="Pfam" id="PF00487"/>
    </source>
</evidence>
<dbReference type="EMBL" id="PVZF01000009">
    <property type="protein sequence ID" value="PRY12885.1"/>
    <property type="molecule type" value="Genomic_DNA"/>
</dbReference>
<dbReference type="AlphaFoldDB" id="A0A2T0R0M3"/>
<dbReference type="PANTHER" id="PTHR19353:SF19">
    <property type="entry name" value="DELTA(5) FATTY ACID DESATURASE C-RELATED"/>
    <property type="match status" value="1"/>
</dbReference>
<keyword evidence="1" id="KW-0472">Membrane</keyword>
<name>A0A2T0R0M3_9ACTN</name>
<evidence type="ECO:0000313" key="4">
    <source>
        <dbReference type="Proteomes" id="UP000238083"/>
    </source>
</evidence>
<keyword evidence="1" id="KW-0812">Transmembrane</keyword>
<evidence type="ECO:0000256" key="1">
    <source>
        <dbReference type="SAM" id="Phobius"/>
    </source>
</evidence>
<dbReference type="InterPro" id="IPR012171">
    <property type="entry name" value="Fatty_acid_desaturase"/>
</dbReference>
<feature type="domain" description="Fatty acid desaturase" evidence="2">
    <location>
        <begin position="64"/>
        <end position="323"/>
    </location>
</feature>
<dbReference type="GO" id="GO:0016717">
    <property type="term" value="F:oxidoreductase activity, acting on paired donors, with oxidation of a pair of donors resulting in the reduction of molecular oxygen to two molecules of water"/>
    <property type="evidence" value="ECO:0007669"/>
    <property type="project" value="TreeGrafter"/>
</dbReference>
<feature type="transmembrane region" description="Helical" evidence="1">
    <location>
        <begin position="65"/>
        <end position="84"/>
    </location>
</feature>
<dbReference type="PANTHER" id="PTHR19353">
    <property type="entry name" value="FATTY ACID DESATURASE 2"/>
    <property type="match status" value="1"/>
</dbReference>